<protein>
    <submittedName>
        <fullName evidence="3">DUF3443 domain-containing protein</fullName>
    </submittedName>
</protein>
<keyword evidence="2" id="KW-0732">Signal</keyword>
<name>A0A3N6NB42_9BURK</name>
<feature type="compositionally biased region" description="Low complexity" evidence="1">
    <location>
        <begin position="37"/>
        <end position="47"/>
    </location>
</feature>
<reference evidence="3 4" key="1">
    <citation type="submission" date="2018-11" db="EMBL/GenBank/DDBJ databases">
        <title>Paraburkholderia sp. DHOA04, isolated from soil.</title>
        <authorList>
            <person name="Gao Z.-H."/>
            <person name="Qiu L.-H."/>
            <person name="Fu J.-C."/>
        </authorList>
    </citation>
    <scope>NUCLEOTIDE SEQUENCE [LARGE SCALE GENOMIC DNA]</scope>
    <source>
        <strain evidence="3 4">DHOA04</strain>
    </source>
</reference>
<keyword evidence="4" id="KW-1185">Reference proteome</keyword>
<dbReference type="Pfam" id="PF11925">
    <property type="entry name" value="DUF3443"/>
    <property type="match status" value="1"/>
</dbReference>
<dbReference type="Proteomes" id="UP000272778">
    <property type="component" value="Unassembled WGS sequence"/>
</dbReference>
<evidence type="ECO:0000313" key="4">
    <source>
        <dbReference type="Proteomes" id="UP000272778"/>
    </source>
</evidence>
<proteinExistence type="predicted"/>
<dbReference type="AlphaFoldDB" id="A0A3N6NB42"/>
<organism evidence="3 4">
    <name type="scientific">Paraburkholderia dinghuensis</name>
    <dbReference type="NCBI Taxonomy" id="2305225"/>
    <lineage>
        <taxon>Bacteria</taxon>
        <taxon>Pseudomonadati</taxon>
        <taxon>Pseudomonadota</taxon>
        <taxon>Betaproteobacteria</taxon>
        <taxon>Burkholderiales</taxon>
        <taxon>Burkholderiaceae</taxon>
        <taxon>Paraburkholderia</taxon>
    </lineage>
</organism>
<sequence>MHTSFLHCLRHGAFLLLTALAVSVAACGGGGGGGSGSNNSSSTDTSSLPPAPSQQPIVAAAANTVTVSVGTGVANVPNIPTVSVTVCVPNGGPCTVVNNMQVDTASFGIRIVSSALSSILSTLPVNAASNGGALAECAAFADGFTWGTVRNVDVKIGGETASAIPIQVIGDLPASTVPGTCSVNGPQQSTASDLGANGILGIGVAPWDCGATCVNSATSTNYYSCPGGTNCNKTTVATSQQVANPVPHFPVDNNGIILQMQPLSYNGASSATGTLVFGINTQSNNTNTATQRFQTNSVGDFSATFNNRLVGTFLDSGSNALFFTDNSLPQCGGSLGTFYCPLSPQTFNAALTGADGSSGSATFSVVSAAALFGANGNKGNFAFNDLAGQFGSTSTLDLGLPFFYGRYVYVGQDMAATGGTQLPFVAF</sequence>
<dbReference type="InterPro" id="IPR021847">
    <property type="entry name" value="DUF3443"/>
</dbReference>
<evidence type="ECO:0000313" key="3">
    <source>
        <dbReference type="EMBL" id="RQH06182.1"/>
    </source>
</evidence>
<gene>
    <name evidence="3" type="ORF">D1Y85_12715</name>
</gene>
<dbReference type="EMBL" id="RQIS01000008">
    <property type="protein sequence ID" value="RQH06182.1"/>
    <property type="molecule type" value="Genomic_DNA"/>
</dbReference>
<feature type="signal peptide" evidence="2">
    <location>
        <begin position="1"/>
        <end position="21"/>
    </location>
</feature>
<feature type="region of interest" description="Disordered" evidence="1">
    <location>
        <begin position="33"/>
        <end position="53"/>
    </location>
</feature>
<evidence type="ECO:0000256" key="2">
    <source>
        <dbReference type="SAM" id="SignalP"/>
    </source>
</evidence>
<accession>A0A3N6NB42</accession>
<feature type="chain" id="PRO_5018288452" evidence="2">
    <location>
        <begin position="22"/>
        <end position="427"/>
    </location>
</feature>
<dbReference type="OrthoDB" id="5289858at2"/>
<evidence type="ECO:0000256" key="1">
    <source>
        <dbReference type="SAM" id="MobiDB-lite"/>
    </source>
</evidence>
<comment type="caution">
    <text evidence="3">The sequence shown here is derived from an EMBL/GenBank/DDBJ whole genome shotgun (WGS) entry which is preliminary data.</text>
</comment>